<protein>
    <submittedName>
        <fullName evidence="10">DUF3533 domain-containing protein</fullName>
    </submittedName>
</protein>
<evidence type="ECO:0000313" key="10">
    <source>
        <dbReference type="EMBL" id="RYP81448.1"/>
    </source>
</evidence>
<feature type="domain" description="ABC-2 type transporter transmembrane" evidence="9">
    <location>
        <begin position="51"/>
        <end position="425"/>
    </location>
</feature>
<keyword evidence="6 8" id="KW-0472">Membrane</keyword>
<organism evidence="10 11">
    <name type="scientific">Nocardioides guangzhouensis</name>
    <dbReference type="NCBI Taxonomy" id="2497878"/>
    <lineage>
        <taxon>Bacteria</taxon>
        <taxon>Bacillati</taxon>
        <taxon>Actinomycetota</taxon>
        <taxon>Actinomycetes</taxon>
        <taxon>Propionibacteriales</taxon>
        <taxon>Nocardioidaceae</taxon>
        <taxon>Nocardioides</taxon>
    </lineage>
</organism>
<feature type="transmembrane region" description="Helical" evidence="8">
    <location>
        <begin position="413"/>
        <end position="436"/>
    </location>
</feature>
<feature type="transmembrane region" description="Helical" evidence="8">
    <location>
        <begin position="322"/>
        <end position="346"/>
    </location>
</feature>
<accession>A0A4Q4Z2A3</accession>
<dbReference type="InterPro" id="IPR051328">
    <property type="entry name" value="T7SS_ABC-Transporter"/>
</dbReference>
<keyword evidence="5 8" id="KW-1133">Transmembrane helix</keyword>
<evidence type="ECO:0000256" key="4">
    <source>
        <dbReference type="ARBA" id="ARBA00022692"/>
    </source>
</evidence>
<dbReference type="OrthoDB" id="4571363at2"/>
<evidence type="ECO:0000313" key="11">
    <source>
        <dbReference type="Proteomes" id="UP000295198"/>
    </source>
</evidence>
<dbReference type="PANTHER" id="PTHR43077:SF8">
    <property type="entry name" value="DOXORUBICIN RESISTANCE ABC TRANSPORTER PERMEASE PROTEIN DRRB"/>
    <property type="match status" value="1"/>
</dbReference>
<comment type="caution">
    <text evidence="10">The sequence shown here is derived from an EMBL/GenBank/DDBJ whole genome shotgun (WGS) entry which is preliminary data.</text>
</comment>
<feature type="transmembrane region" description="Helical" evidence="8">
    <location>
        <begin position="353"/>
        <end position="371"/>
    </location>
</feature>
<feature type="region of interest" description="Disordered" evidence="7">
    <location>
        <begin position="1"/>
        <end position="39"/>
    </location>
</feature>
<name>A0A4Q4Z2A3_9ACTN</name>
<dbReference type="AlphaFoldDB" id="A0A4Q4Z2A3"/>
<sequence>MLVPASLDSVKSPEGTPAMDTITAPPAEQTVIPDRPVPPARPRLSRRRVWLLPVILILGLAAVLPAIYLSATADPQGHLKNLPVALVVEEQNPSATSGTATTAADQISAHVGEAVQLVTMDRGELAKAMAEDQVAGAVVIPATFDADIASLLPGATTTVVPTVTILTNAGDGGLSNGLVIRNLTPVLRGVAQALGAQLADSSAAPLPAANQALLAEPFRVTSEPFKQLPDDSGLGTSAFYYALVLVLLAFIGGSLVGPLVDGAVGFLPSEVGPKVIRRPYIAVTRRHSFLSKTGILVAVSPLAALAVQLVAAAVGMTAPDPLLLWLFATTTIAAIGTAVLALFAAFGPGIGSLVNTLLFVALAMVSSGGVVPTEAVPAPFAAVSHLAPFHHVVEGTRSLFYFDGNLAAGLGSAWISMVAVGAIGLLGGLLVTTAYGRIPAFTRDPKAAA</sequence>
<evidence type="ECO:0000256" key="7">
    <source>
        <dbReference type="SAM" id="MobiDB-lite"/>
    </source>
</evidence>
<evidence type="ECO:0000256" key="2">
    <source>
        <dbReference type="ARBA" id="ARBA00007783"/>
    </source>
</evidence>
<evidence type="ECO:0000256" key="8">
    <source>
        <dbReference type="SAM" id="Phobius"/>
    </source>
</evidence>
<dbReference type="InterPro" id="IPR013525">
    <property type="entry name" value="ABC2_TM"/>
</dbReference>
<dbReference type="Pfam" id="PF12698">
    <property type="entry name" value="ABC2_membrane_3"/>
    <property type="match status" value="1"/>
</dbReference>
<reference evidence="10 11" key="1">
    <citation type="submission" date="2019-01" db="EMBL/GenBank/DDBJ databases">
        <title>Nocardioides guangzhouensis sp. nov., an actinobacterium isolated from soil.</title>
        <authorList>
            <person name="Fu Y."/>
            <person name="Cai Y."/>
            <person name="Lin Z."/>
            <person name="Chen P."/>
        </authorList>
    </citation>
    <scope>NUCLEOTIDE SEQUENCE [LARGE SCALE GENOMIC DNA]</scope>
    <source>
        <strain evidence="10 11">130</strain>
    </source>
</reference>
<keyword evidence="11" id="KW-1185">Reference proteome</keyword>
<proteinExistence type="inferred from homology"/>
<feature type="transmembrane region" description="Helical" evidence="8">
    <location>
        <begin position="238"/>
        <end position="260"/>
    </location>
</feature>
<feature type="transmembrane region" description="Helical" evidence="8">
    <location>
        <begin position="295"/>
        <end position="316"/>
    </location>
</feature>
<dbReference type="Proteomes" id="UP000295198">
    <property type="component" value="Unassembled WGS sequence"/>
</dbReference>
<dbReference type="Gene3D" id="3.40.1710.10">
    <property type="entry name" value="abc type-2 transporter like domain"/>
    <property type="match status" value="1"/>
</dbReference>
<dbReference type="GO" id="GO:0140359">
    <property type="term" value="F:ABC-type transporter activity"/>
    <property type="evidence" value="ECO:0007669"/>
    <property type="project" value="InterPro"/>
</dbReference>
<keyword evidence="4 8" id="KW-0812">Transmembrane</keyword>
<dbReference type="PANTHER" id="PTHR43077">
    <property type="entry name" value="TRANSPORT PERMEASE YVFS-RELATED"/>
    <property type="match status" value="1"/>
</dbReference>
<keyword evidence="3" id="KW-1003">Cell membrane</keyword>
<feature type="transmembrane region" description="Helical" evidence="8">
    <location>
        <begin position="49"/>
        <end position="71"/>
    </location>
</feature>
<comment type="similarity">
    <text evidence="2">Belongs to the ABC-2 integral membrane protein family.</text>
</comment>
<evidence type="ECO:0000256" key="3">
    <source>
        <dbReference type="ARBA" id="ARBA00022475"/>
    </source>
</evidence>
<evidence type="ECO:0000259" key="9">
    <source>
        <dbReference type="Pfam" id="PF12698"/>
    </source>
</evidence>
<dbReference type="EMBL" id="SDKM01000067">
    <property type="protein sequence ID" value="RYP81448.1"/>
    <property type="molecule type" value="Genomic_DNA"/>
</dbReference>
<dbReference type="GO" id="GO:0005886">
    <property type="term" value="C:plasma membrane"/>
    <property type="evidence" value="ECO:0007669"/>
    <property type="project" value="UniProtKB-SubCell"/>
</dbReference>
<evidence type="ECO:0000256" key="5">
    <source>
        <dbReference type="ARBA" id="ARBA00022989"/>
    </source>
</evidence>
<evidence type="ECO:0000256" key="1">
    <source>
        <dbReference type="ARBA" id="ARBA00004651"/>
    </source>
</evidence>
<comment type="subcellular location">
    <subcellularLocation>
        <location evidence="1">Cell membrane</location>
        <topology evidence="1">Multi-pass membrane protein</topology>
    </subcellularLocation>
</comment>
<evidence type="ECO:0000256" key="6">
    <source>
        <dbReference type="ARBA" id="ARBA00023136"/>
    </source>
</evidence>
<gene>
    <name evidence="10" type="ORF">EKO23_23585</name>
</gene>